<evidence type="ECO:0000313" key="2">
    <source>
        <dbReference type="EMBL" id="KAA6399892.1"/>
    </source>
</evidence>
<organism evidence="2 3">
    <name type="scientific">Streblomastix strix</name>
    <dbReference type="NCBI Taxonomy" id="222440"/>
    <lineage>
        <taxon>Eukaryota</taxon>
        <taxon>Metamonada</taxon>
        <taxon>Preaxostyla</taxon>
        <taxon>Oxymonadida</taxon>
        <taxon>Streblomastigidae</taxon>
        <taxon>Streblomastix</taxon>
    </lineage>
</organism>
<comment type="caution">
    <text evidence="2">The sequence shown here is derived from an EMBL/GenBank/DDBJ whole genome shotgun (WGS) entry which is preliminary data.</text>
</comment>
<dbReference type="Proteomes" id="UP000324800">
    <property type="component" value="Unassembled WGS sequence"/>
</dbReference>
<reference evidence="2 3" key="1">
    <citation type="submission" date="2019-03" db="EMBL/GenBank/DDBJ databases">
        <title>Single cell metagenomics reveals metabolic interactions within the superorganism composed of flagellate Streblomastix strix and complex community of Bacteroidetes bacteria on its surface.</title>
        <authorList>
            <person name="Treitli S.C."/>
            <person name="Kolisko M."/>
            <person name="Husnik F."/>
            <person name="Keeling P."/>
            <person name="Hampl V."/>
        </authorList>
    </citation>
    <scope>NUCLEOTIDE SEQUENCE [LARGE SCALE GENOMIC DNA]</scope>
    <source>
        <strain evidence="2">ST1C</strain>
    </source>
</reference>
<name>A0A5J4WZD6_9EUKA</name>
<gene>
    <name evidence="2" type="ORF">EZS28_004577</name>
</gene>
<dbReference type="EMBL" id="SNRW01000661">
    <property type="protein sequence ID" value="KAA6399892.1"/>
    <property type="molecule type" value="Genomic_DNA"/>
</dbReference>
<accession>A0A5J4WZD6</accession>
<feature type="region of interest" description="Disordered" evidence="1">
    <location>
        <begin position="49"/>
        <end position="68"/>
    </location>
</feature>
<evidence type="ECO:0000313" key="3">
    <source>
        <dbReference type="Proteomes" id="UP000324800"/>
    </source>
</evidence>
<sequence>MPIHTDIISTAIEIGQIRNNYDMNNQNQDQTFLNFDQLYNPKLITPAVEQQDTKQVGQQQQSSPYEGQNNIAISDQFSLPDKQMKNIQQSLIPNDERKSFVPKISNNDLSDAQDDSDARLTSEIGQLDAYGSRREGNVNKTHSVHTSEEKLQKTSTIPSSSLQPYLSSYNTFNYFQFPESNDDSTPLDQQWLDINNENQAKQILPNIIEQLSGSQ</sequence>
<protein>
    <submittedName>
        <fullName evidence="2">Uncharacterized protein</fullName>
    </submittedName>
</protein>
<proteinExistence type="predicted"/>
<evidence type="ECO:0000256" key="1">
    <source>
        <dbReference type="SAM" id="MobiDB-lite"/>
    </source>
</evidence>
<feature type="region of interest" description="Disordered" evidence="1">
    <location>
        <begin position="137"/>
        <end position="160"/>
    </location>
</feature>
<dbReference type="AlphaFoldDB" id="A0A5J4WZD6"/>